<gene>
    <name evidence="2" type="ORF">X474_05930</name>
</gene>
<keyword evidence="3" id="KW-1185">Reference proteome</keyword>
<feature type="compositionally biased region" description="Acidic residues" evidence="1">
    <location>
        <begin position="1"/>
        <end position="12"/>
    </location>
</feature>
<reference evidence="2 3" key="1">
    <citation type="submission" date="2013-11" db="EMBL/GenBank/DDBJ databases">
        <title>Metagenomic analysis of a methanogenic consortium involved in long chain n-alkane degradation.</title>
        <authorList>
            <person name="Davidova I.A."/>
            <person name="Callaghan A.V."/>
            <person name="Wawrik B."/>
            <person name="Pruitt S."/>
            <person name="Marks C."/>
            <person name="Duncan K.E."/>
            <person name="Suflita J.M."/>
        </authorList>
    </citation>
    <scope>NUCLEOTIDE SEQUENCE [LARGE SCALE GENOMIC DNA]</scope>
    <source>
        <strain evidence="2 3">SPR</strain>
    </source>
</reference>
<proteinExistence type="predicted"/>
<name>A0A0D2HXM9_9BACT</name>
<dbReference type="InParanoid" id="A0A0D2HXM9"/>
<dbReference type="AlphaFoldDB" id="A0A0D2HXM9"/>
<evidence type="ECO:0000256" key="1">
    <source>
        <dbReference type="SAM" id="MobiDB-lite"/>
    </source>
</evidence>
<sequence length="124" mass="13087">MADLGPDEEAAPVEEPAPAEKPAEPILAGGGDLDALVAKMADEIKEPELVQEPAGPAEPKEALTAVLDQAQVAALVEEITRQTIEKVVKEMVPALVAEQVEKEIKAIKEEAQKLTQDAESGVVE</sequence>
<dbReference type="EMBL" id="AZAC01000005">
    <property type="protein sequence ID" value="KIX15053.1"/>
    <property type="molecule type" value="Genomic_DNA"/>
</dbReference>
<accession>A0A0D2HXM9</accession>
<comment type="caution">
    <text evidence="2">The sequence shown here is derived from an EMBL/GenBank/DDBJ whole genome shotgun (WGS) entry which is preliminary data.</text>
</comment>
<evidence type="ECO:0000313" key="2">
    <source>
        <dbReference type="EMBL" id="KIX15053.1"/>
    </source>
</evidence>
<evidence type="ECO:0000313" key="3">
    <source>
        <dbReference type="Proteomes" id="UP000032233"/>
    </source>
</evidence>
<protein>
    <submittedName>
        <fullName evidence="2">Uncharacterized protein</fullName>
    </submittedName>
</protein>
<dbReference type="Proteomes" id="UP000032233">
    <property type="component" value="Unassembled WGS sequence"/>
</dbReference>
<feature type="region of interest" description="Disordered" evidence="1">
    <location>
        <begin position="1"/>
        <end position="29"/>
    </location>
</feature>
<organism evidence="2 3">
    <name type="scientific">Dethiosulfatarculus sandiegensis</name>
    <dbReference type="NCBI Taxonomy" id="1429043"/>
    <lineage>
        <taxon>Bacteria</taxon>
        <taxon>Pseudomonadati</taxon>
        <taxon>Thermodesulfobacteriota</taxon>
        <taxon>Desulfarculia</taxon>
        <taxon>Desulfarculales</taxon>
        <taxon>Desulfarculaceae</taxon>
        <taxon>Dethiosulfatarculus</taxon>
    </lineage>
</organism>